<keyword evidence="4" id="KW-0067">ATP-binding</keyword>
<evidence type="ECO:0000256" key="3">
    <source>
        <dbReference type="ARBA" id="ARBA00022806"/>
    </source>
</evidence>
<evidence type="ECO:0000256" key="5">
    <source>
        <dbReference type="PROSITE-ProRule" id="PRU00339"/>
    </source>
</evidence>
<dbReference type="InterPro" id="IPR041679">
    <property type="entry name" value="DNA2/NAM7-like_C"/>
</dbReference>
<dbReference type="Gene3D" id="3.40.50.300">
    <property type="entry name" value="P-loop containing nucleotide triphosphate hydrolases"/>
    <property type="match status" value="2"/>
</dbReference>
<keyword evidence="6" id="KW-0175">Coiled coil</keyword>
<evidence type="ECO:0000256" key="7">
    <source>
        <dbReference type="SAM" id="MobiDB-lite"/>
    </source>
</evidence>
<comment type="caution">
    <text evidence="10">The sequence shown here is derived from an EMBL/GenBank/DDBJ whole genome shotgun (WGS) entry which is preliminary data.</text>
</comment>
<evidence type="ECO:0000313" key="10">
    <source>
        <dbReference type="EMBL" id="CAG9316362.1"/>
    </source>
</evidence>
<dbReference type="AlphaFoldDB" id="A0AAU9ITC8"/>
<feature type="repeat" description="TPR" evidence="5">
    <location>
        <begin position="78"/>
        <end position="111"/>
    </location>
</feature>
<reference evidence="10" key="1">
    <citation type="submission" date="2021-09" db="EMBL/GenBank/DDBJ databases">
        <authorList>
            <consortium name="AG Swart"/>
            <person name="Singh M."/>
            <person name="Singh A."/>
            <person name="Seah K."/>
            <person name="Emmerich C."/>
        </authorList>
    </citation>
    <scope>NUCLEOTIDE SEQUENCE</scope>
    <source>
        <strain evidence="10">ATCC30299</strain>
    </source>
</reference>
<dbReference type="CDD" id="cd18808">
    <property type="entry name" value="SF1_C_Upf1"/>
    <property type="match status" value="1"/>
</dbReference>
<dbReference type="SUPFAM" id="SSF52540">
    <property type="entry name" value="P-loop containing nucleoside triphosphate hydrolases"/>
    <property type="match status" value="1"/>
</dbReference>
<organism evidence="10 11">
    <name type="scientific">Blepharisma stoltei</name>
    <dbReference type="NCBI Taxonomy" id="1481888"/>
    <lineage>
        <taxon>Eukaryota</taxon>
        <taxon>Sar</taxon>
        <taxon>Alveolata</taxon>
        <taxon>Ciliophora</taxon>
        <taxon>Postciliodesmatophora</taxon>
        <taxon>Heterotrichea</taxon>
        <taxon>Heterotrichida</taxon>
        <taxon>Blepharismidae</taxon>
        <taxon>Blepharisma</taxon>
    </lineage>
</organism>
<dbReference type="InterPro" id="IPR045055">
    <property type="entry name" value="DNA2/NAM7-like"/>
</dbReference>
<evidence type="ECO:0000256" key="6">
    <source>
        <dbReference type="SAM" id="Coils"/>
    </source>
</evidence>
<dbReference type="GO" id="GO:0005524">
    <property type="term" value="F:ATP binding"/>
    <property type="evidence" value="ECO:0007669"/>
    <property type="project" value="UniProtKB-KW"/>
</dbReference>
<keyword evidence="1" id="KW-0547">Nucleotide-binding</keyword>
<keyword evidence="11" id="KW-1185">Reference proteome</keyword>
<keyword evidence="2" id="KW-0378">Hydrolase</keyword>
<keyword evidence="5" id="KW-0802">TPR repeat</keyword>
<evidence type="ECO:0000256" key="2">
    <source>
        <dbReference type="ARBA" id="ARBA00022801"/>
    </source>
</evidence>
<dbReference type="Proteomes" id="UP001162131">
    <property type="component" value="Unassembled WGS sequence"/>
</dbReference>
<name>A0AAU9ITC8_9CILI</name>
<accession>A0AAU9ITC8</accession>
<protein>
    <recommendedName>
        <fullName evidence="12">P-loop containing nucleoside triphosphate hydrolase protein</fullName>
    </recommendedName>
</protein>
<feature type="coiled-coil region" evidence="6">
    <location>
        <begin position="635"/>
        <end position="689"/>
    </location>
</feature>
<dbReference type="SUPFAM" id="SSF46565">
    <property type="entry name" value="Chaperone J-domain"/>
    <property type="match status" value="1"/>
</dbReference>
<proteinExistence type="predicted"/>
<evidence type="ECO:0000259" key="8">
    <source>
        <dbReference type="Pfam" id="PF13086"/>
    </source>
</evidence>
<gene>
    <name evidence="10" type="ORF">BSTOLATCC_MIC15793</name>
</gene>
<sequence length="1063" mass="122306">MESANNKAAPGQRKSKKSKWKKTSFEFGASVSSNQPETPENVKIAEQNSDALNNALPINKSENAINQRQIPEKIKAEVDRCLNIAKKYLEKREFDRALIFSNKALQLNPSPESLSLLNEIQMKKEEVIKKLLEDETEKLKKQKIIEANENLCKQIINPSSLNETLGVDESSSDEDIIRTIKKFLRILHPDKNLAPSAQEATQILISLKDTLEKKQETTENLVEEEQKEETKEEETVLKKYEKPEESDISDDSYSSDEDIDINTRNTQRIPKSARFHGSCIIKNEAQASEKSPYEEDVNVYEELEDYILQFSNSEFFRSPTSEEIPNEFIDANDYIAKLKAAYFVELHEIILKAINGLFTGKEYFVNFVLTDDYFVLSPECTRFTVEEFSLEIQANDLLFICDIEDYSYIENQYDLKQSSFNLGIAKKNPNDNNVKILSLLEDDPNIQYCVISIGNLTTLRREFLTFTKIKDALLLDHILSPKPPNICNTIVSERFLNVIKKKFNQGQYEALLNAFSIKEGILLIQGPPGTGKTSTIMGLISGYWSSNSLTKPKILVCAPSNAAIDEIASRANKNQIFDEDGNPVSKINLLRIGQKRFKNELGIIEDINVKDIPTNVKKISLNYLSEKDLNDIGFHDQAKKIKEKVKEEQKLAEELENMLKKGTADIKKYEKLVKKREDVLEDIEYLKEEQKDYHENKKKSRKDLIQAADVIFCTTSTAGSADMLSAFSNSKNRISPRRFDYLIIDEACQCIELNMLIPFLYDTSTVILFGDHKQLPATTFSETSKVNKYNRSMFERFIDCRISPQILKVQYRMSKELCQYPSMYFYDHLLKSHPSVDSRQAPLGIRPLGLLFINLTRSQEISNQHDYSYYNEIEAKYIVKKIIGEYAKNVGIITPYRKQVEYLTKLLDEKFQDDWRERIEVDSVDGYQGREKDFIILSLVRSDLVTGNIGFLKDIRRMNVAITRAKFGLHIVGNALSLKKNDDWDNFIEFCDSKNKLIHSDYDGKQSYWNQLELENKISIDRNRKRIEFNISGENQLLKEGYNNIEEKTESSIGSSGKRKKFG</sequence>
<dbReference type="CDD" id="cd18042">
    <property type="entry name" value="DEXXQc_SETX"/>
    <property type="match status" value="1"/>
</dbReference>
<evidence type="ECO:0000313" key="11">
    <source>
        <dbReference type="Proteomes" id="UP001162131"/>
    </source>
</evidence>
<feature type="domain" description="DNA2/NAM7 helicase helicase" evidence="8">
    <location>
        <begin position="502"/>
        <end position="782"/>
    </location>
</feature>
<dbReference type="Gene3D" id="1.10.287.110">
    <property type="entry name" value="DnaJ domain"/>
    <property type="match status" value="1"/>
</dbReference>
<dbReference type="InterPro" id="IPR036869">
    <property type="entry name" value="J_dom_sf"/>
</dbReference>
<dbReference type="PROSITE" id="PS50005">
    <property type="entry name" value="TPR"/>
    <property type="match status" value="1"/>
</dbReference>
<dbReference type="GO" id="GO:0005694">
    <property type="term" value="C:chromosome"/>
    <property type="evidence" value="ECO:0007669"/>
    <property type="project" value="UniProtKB-ARBA"/>
</dbReference>
<feature type="domain" description="DNA2/NAM7 helicase-like C-terminal" evidence="9">
    <location>
        <begin position="789"/>
        <end position="975"/>
    </location>
</feature>
<dbReference type="InterPro" id="IPR047187">
    <property type="entry name" value="SF1_C_Upf1"/>
</dbReference>
<dbReference type="PANTHER" id="PTHR10887:SF495">
    <property type="entry name" value="HELICASE SENATAXIN ISOFORM X1-RELATED"/>
    <property type="match status" value="1"/>
</dbReference>
<dbReference type="FunFam" id="3.40.50.300:FF:000326">
    <property type="entry name" value="P-loop containing nucleoside triphosphate hydrolase"/>
    <property type="match status" value="1"/>
</dbReference>
<dbReference type="InterPro" id="IPR019734">
    <property type="entry name" value="TPR_rpt"/>
</dbReference>
<feature type="region of interest" description="Disordered" evidence="7">
    <location>
        <begin position="1"/>
        <end position="41"/>
    </location>
</feature>
<keyword evidence="3" id="KW-0347">Helicase</keyword>
<dbReference type="InterPro" id="IPR027417">
    <property type="entry name" value="P-loop_NTPase"/>
</dbReference>
<dbReference type="Pfam" id="PF13087">
    <property type="entry name" value="AAA_12"/>
    <property type="match status" value="1"/>
</dbReference>
<dbReference type="GO" id="GO:0016787">
    <property type="term" value="F:hydrolase activity"/>
    <property type="evidence" value="ECO:0007669"/>
    <property type="project" value="UniProtKB-KW"/>
</dbReference>
<feature type="compositionally biased region" description="Basic and acidic residues" evidence="7">
    <location>
        <begin position="228"/>
        <end position="245"/>
    </location>
</feature>
<dbReference type="EMBL" id="CAJZBQ010000015">
    <property type="protein sequence ID" value="CAG9316362.1"/>
    <property type="molecule type" value="Genomic_DNA"/>
</dbReference>
<dbReference type="Pfam" id="PF13086">
    <property type="entry name" value="AAA_11"/>
    <property type="match status" value="1"/>
</dbReference>
<feature type="compositionally biased region" description="Basic residues" evidence="7">
    <location>
        <begin position="13"/>
        <end position="22"/>
    </location>
</feature>
<evidence type="ECO:0008006" key="12">
    <source>
        <dbReference type="Google" id="ProtNLM"/>
    </source>
</evidence>
<evidence type="ECO:0000256" key="1">
    <source>
        <dbReference type="ARBA" id="ARBA00022741"/>
    </source>
</evidence>
<evidence type="ECO:0000259" key="9">
    <source>
        <dbReference type="Pfam" id="PF13087"/>
    </source>
</evidence>
<dbReference type="PANTHER" id="PTHR10887">
    <property type="entry name" value="DNA2/NAM7 HELICASE FAMILY"/>
    <property type="match status" value="1"/>
</dbReference>
<evidence type="ECO:0000256" key="4">
    <source>
        <dbReference type="ARBA" id="ARBA00022840"/>
    </source>
</evidence>
<dbReference type="InterPro" id="IPR041677">
    <property type="entry name" value="DNA2/NAM7_AAA_11"/>
</dbReference>
<dbReference type="GO" id="GO:0004386">
    <property type="term" value="F:helicase activity"/>
    <property type="evidence" value="ECO:0007669"/>
    <property type="project" value="UniProtKB-KW"/>
</dbReference>
<feature type="region of interest" description="Disordered" evidence="7">
    <location>
        <begin position="216"/>
        <end position="258"/>
    </location>
</feature>
<feature type="compositionally biased region" description="Acidic residues" evidence="7">
    <location>
        <begin position="246"/>
        <end position="258"/>
    </location>
</feature>